<dbReference type="InterPro" id="IPR011060">
    <property type="entry name" value="RibuloseP-bd_barrel"/>
</dbReference>
<name>A0A368BR10_9GAMM</name>
<keyword evidence="5 9" id="KW-0963">Cytoplasm</keyword>
<keyword evidence="7 9" id="KW-0368">Histidine biosynthesis</keyword>
<dbReference type="Proteomes" id="UP000253032">
    <property type="component" value="Unassembled WGS sequence"/>
</dbReference>
<dbReference type="InterPro" id="IPR023016">
    <property type="entry name" value="HisA/PriA"/>
</dbReference>
<dbReference type="InterPro" id="IPR044524">
    <property type="entry name" value="Isoase_HisA-like"/>
</dbReference>
<dbReference type="GO" id="GO:0000105">
    <property type="term" value="P:L-histidine biosynthetic process"/>
    <property type="evidence" value="ECO:0007669"/>
    <property type="project" value="UniProtKB-UniRule"/>
</dbReference>
<feature type="active site" description="Proton acceptor" evidence="9">
    <location>
        <position position="8"/>
    </location>
</feature>
<keyword evidence="8 9" id="KW-0413">Isomerase</keyword>
<evidence type="ECO:0000313" key="13">
    <source>
        <dbReference type="Proteomes" id="UP000253032"/>
    </source>
</evidence>
<evidence type="ECO:0000256" key="9">
    <source>
        <dbReference type="HAMAP-Rule" id="MF_01014"/>
    </source>
</evidence>
<dbReference type="InterPro" id="IPR006062">
    <property type="entry name" value="His_biosynth"/>
</dbReference>
<comment type="pathway">
    <text evidence="3 9 11">Amino-acid biosynthesis; L-histidine biosynthesis; L-histidine from 5-phospho-alpha-D-ribose 1-diphosphate: step 4/9.</text>
</comment>
<evidence type="ECO:0000256" key="11">
    <source>
        <dbReference type="RuleBase" id="RU003658"/>
    </source>
</evidence>
<dbReference type="GO" id="GO:0003949">
    <property type="term" value="F:1-(5-phosphoribosyl)-5-[(5-phosphoribosylamino)methylideneamino]imidazole-4-carboxamide isomerase activity"/>
    <property type="evidence" value="ECO:0007669"/>
    <property type="project" value="UniProtKB-UniRule"/>
</dbReference>
<dbReference type="Gene3D" id="3.20.20.70">
    <property type="entry name" value="Aldolase class I"/>
    <property type="match status" value="1"/>
</dbReference>
<evidence type="ECO:0000256" key="6">
    <source>
        <dbReference type="ARBA" id="ARBA00022605"/>
    </source>
</evidence>
<evidence type="ECO:0000256" key="5">
    <source>
        <dbReference type="ARBA" id="ARBA00022490"/>
    </source>
</evidence>
<comment type="subcellular location">
    <subcellularLocation>
        <location evidence="2 9 11">Cytoplasm</location>
    </subcellularLocation>
</comment>
<dbReference type="EMBL" id="QOPC01000001">
    <property type="protein sequence ID" value="RCL39681.1"/>
    <property type="molecule type" value="Genomic_DNA"/>
</dbReference>
<organism evidence="12 13">
    <name type="scientific">SAR86 cluster bacterium</name>
    <dbReference type="NCBI Taxonomy" id="2030880"/>
    <lineage>
        <taxon>Bacteria</taxon>
        <taxon>Pseudomonadati</taxon>
        <taxon>Pseudomonadota</taxon>
        <taxon>Gammaproteobacteria</taxon>
        <taxon>SAR86 cluster</taxon>
    </lineage>
</organism>
<comment type="similarity">
    <text evidence="4 9 10">Belongs to the HisA/HisF family.</text>
</comment>
<gene>
    <name evidence="9 12" type="primary">hisA</name>
    <name evidence="12" type="ORF">DBW98_00320</name>
</gene>
<evidence type="ECO:0000313" key="12">
    <source>
        <dbReference type="EMBL" id="RCL39681.1"/>
    </source>
</evidence>
<evidence type="ECO:0000256" key="1">
    <source>
        <dbReference type="ARBA" id="ARBA00000901"/>
    </source>
</evidence>
<accession>A0A368BR10</accession>
<dbReference type="GO" id="GO:0005737">
    <property type="term" value="C:cytoplasm"/>
    <property type="evidence" value="ECO:0007669"/>
    <property type="project" value="UniProtKB-SubCell"/>
</dbReference>
<dbReference type="EC" id="5.3.1.16" evidence="9 11"/>
<dbReference type="HAMAP" id="MF_01014">
    <property type="entry name" value="HisA"/>
    <property type="match status" value="1"/>
</dbReference>
<comment type="catalytic activity">
    <reaction evidence="1 9 11">
        <text>1-(5-phospho-beta-D-ribosyl)-5-[(5-phospho-beta-D-ribosylamino)methylideneamino]imidazole-4-carboxamide = 5-[(5-phospho-1-deoxy-D-ribulos-1-ylimino)methylamino]-1-(5-phospho-beta-D-ribosyl)imidazole-4-carboxamide</text>
        <dbReference type="Rhea" id="RHEA:15469"/>
        <dbReference type="ChEBI" id="CHEBI:58435"/>
        <dbReference type="ChEBI" id="CHEBI:58525"/>
        <dbReference type="EC" id="5.3.1.16"/>
    </reaction>
</comment>
<evidence type="ECO:0000256" key="3">
    <source>
        <dbReference type="ARBA" id="ARBA00005133"/>
    </source>
</evidence>
<proteinExistence type="inferred from homology"/>
<dbReference type="UniPathway" id="UPA00031">
    <property type="reaction ID" value="UER00009"/>
</dbReference>
<comment type="caution">
    <text evidence="12">The sequence shown here is derived from an EMBL/GenBank/DDBJ whole genome shotgun (WGS) entry which is preliminary data.</text>
</comment>
<dbReference type="InterPro" id="IPR013785">
    <property type="entry name" value="Aldolase_TIM"/>
</dbReference>
<evidence type="ECO:0000256" key="2">
    <source>
        <dbReference type="ARBA" id="ARBA00004496"/>
    </source>
</evidence>
<dbReference type="PANTHER" id="PTHR43090">
    <property type="entry name" value="1-(5-PHOSPHORIBOSYL)-5-[(5-PHOSPHORIBOSYLAMINO)METHYLIDENEAMINO] IMIDAZOLE-4-CARBOXAMIDE ISOMERASE"/>
    <property type="match status" value="1"/>
</dbReference>
<keyword evidence="6 9" id="KW-0028">Amino-acid biosynthesis</keyword>
<dbReference type="PANTHER" id="PTHR43090:SF2">
    <property type="entry name" value="1-(5-PHOSPHORIBOSYL)-5-[(5-PHOSPHORIBOSYLAMINO)METHYLIDENEAMINO] IMIDAZOLE-4-CARBOXAMIDE ISOMERASE"/>
    <property type="match status" value="1"/>
</dbReference>
<dbReference type="Pfam" id="PF00977">
    <property type="entry name" value="His_biosynth"/>
    <property type="match status" value="1"/>
</dbReference>
<dbReference type="InterPro" id="IPR006063">
    <property type="entry name" value="HisA_bact_arch"/>
</dbReference>
<evidence type="ECO:0000256" key="7">
    <source>
        <dbReference type="ARBA" id="ARBA00023102"/>
    </source>
</evidence>
<feature type="active site" description="Proton donor" evidence="9">
    <location>
        <position position="129"/>
    </location>
</feature>
<sequence length="239" mass="26829">MRVLPAIDLKNGNCVRLIKGNFNDVTNYNNDPINQANIFLENNFNYLHVVDLDGAQTGNQLNRSVIQKLLEISGLKIQVGGGIREIEDVHNMLEMGVSRVIVGTAIFKEKFLDKIEENFDPDQIILAVDFNSLDGIPYIYTHGWQDNSNIKLFDFVSENSYFKNLLATDISLDGVLQGASFETYEQILRLFPKSNLIASGGISSMSDLVKLENLQIQECIVGKAIYEKQISLSDLSNDY</sequence>
<dbReference type="CDD" id="cd04732">
    <property type="entry name" value="HisA"/>
    <property type="match status" value="1"/>
</dbReference>
<protein>
    <recommendedName>
        <fullName evidence="9 11">1-(5-phosphoribosyl)-5-[(5-phosphoribosylamino)methylideneamino] imidazole-4-carboxamide isomerase</fullName>
        <ecNumber evidence="9 11">5.3.1.16</ecNumber>
    </recommendedName>
    <alternativeName>
        <fullName evidence="9">Phosphoribosylformimino-5-aminoimidazole carboxamide ribotide isomerase</fullName>
    </alternativeName>
</protein>
<reference evidence="12 13" key="1">
    <citation type="journal article" date="2018" name="Microbiome">
        <title>Fine metagenomic profile of the Mediterranean stratified and mixed water columns revealed by assembly and recruitment.</title>
        <authorList>
            <person name="Haro-Moreno J.M."/>
            <person name="Lopez-Perez M."/>
            <person name="De La Torre J.R."/>
            <person name="Picazo A."/>
            <person name="Camacho A."/>
            <person name="Rodriguez-Valera F."/>
        </authorList>
    </citation>
    <scope>NUCLEOTIDE SEQUENCE [LARGE SCALE GENOMIC DNA]</scope>
    <source>
        <strain evidence="12">MED-G84</strain>
    </source>
</reference>
<dbReference type="NCBIfam" id="TIGR00007">
    <property type="entry name" value="1-(5-phosphoribosyl)-5-[(5-phosphoribosylamino)methylideneamino]imidazole-4-carboxamide isomerase"/>
    <property type="match status" value="1"/>
</dbReference>
<dbReference type="SUPFAM" id="SSF51366">
    <property type="entry name" value="Ribulose-phoshate binding barrel"/>
    <property type="match status" value="1"/>
</dbReference>
<dbReference type="FunFam" id="3.20.20.70:FF:000009">
    <property type="entry name" value="1-(5-phosphoribosyl)-5-[(5-phosphoribosylamino)methylideneamino] imidazole-4-carboxamide isomerase"/>
    <property type="match status" value="1"/>
</dbReference>
<evidence type="ECO:0000256" key="8">
    <source>
        <dbReference type="ARBA" id="ARBA00023235"/>
    </source>
</evidence>
<evidence type="ECO:0000256" key="4">
    <source>
        <dbReference type="ARBA" id="ARBA00009667"/>
    </source>
</evidence>
<dbReference type="GO" id="GO:0000162">
    <property type="term" value="P:L-tryptophan biosynthetic process"/>
    <property type="evidence" value="ECO:0007669"/>
    <property type="project" value="TreeGrafter"/>
</dbReference>
<dbReference type="AlphaFoldDB" id="A0A368BR10"/>
<evidence type="ECO:0000256" key="10">
    <source>
        <dbReference type="RuleBase" id="RU003657"/>
    </source>
</evidence>